<evidence type="ECO:0000313" key="2">
    <source>
        <dbReference type="WBParaSite" id="Pan_g12213.t1"/>
    </source>
</evidence>
<dbReference type="AlphaFoldDB" id="A0A7E4US74"/>
<proteinExistence type="predicted"/>
<keyword evidence="1" id="KW-1185">Reference proteome</keyword>
<dbReference type="WBParaSite" id="Pan_g12213.t1">
    <property type="protein sequence ID" value="Pan_g12213.t1"/>
    <property type="gene ID" value="Pan_g12213"/>
</dbReference>
<reference evidence="1" key="1">
    <citation type="journal article" date="2013" name="Genetics">
        <title>The draft genome and transcriptome of Panagrellus redivivus are shaped by the harsh demands of a free-living lifestyle.</title>
        <authorList>
            <person name="Srinivasan J."/>
            <person name="Dillman A.R."/>
            <person name="Macchietto M.G."/>
            <person name="Heikkinen L."/>
            <person name="Lakso M."/>
            <person name="Fracchia K.M."/>
            <person name="Antoshechkin I."/>
            <person name="Mortazavi A."/>
            <person name="Wong G."/>
            <person name="Sternberg P.W."/>
        </authorList>
    </citation>
    <scope>NUCLEOTIDE SEQUENCE [LARGE SCALE GENOMIC DNA]</scope>
    <source>
        <strain evidence="1">MT8872</strain>
    </source>
</reference>
<name>A0A7E4US74_PANRE</name>
<accession>A0A7E4US74</accession>
<organism evidence="1 2">
    <name type="scientific">Panagrellus redivivus</name>
    <name type="common">Microworm</name>
    <dbReference type="NCBI Taxonomy" id="6233"/>
    <lineage>
        <taxon>Eukaryota</taxon>
        <taxon>Metazoa</taxon>
        <taxon>Ecdysozoa</taxon>
        <taxon>Nematoda</taxon>
        <taxon>Chromadorea</taxon>
        <taxon>Rhabditida</taxon>
        <taxon>Tylenchina</taxon>
        <taxon>Panagrolaimomorpha</taxon>
        <taxon>Panagrolaimoidea</taxon>
        <taxon>Panagrolaimidae</taxon>
        <taxon>Panagrellus</taxon>
    </lineage>
</organism>
<evidence type="ECO:0000313" key="1">
    <source>
        <dbReference type="Proteomes" id="UP000492821"/>
    </source>
</evidence>
<dbReference type="Proteomes" id="UP000492821">
    <property type="component" value="Unassembled WGS sequence"/>
</dbReference>
<sequence length="273" mass="32100">MSNDTIFTGWDLVFQATERGNWRNSLRFIKSNPTIEDLAAGHKQRNYYLCRPGFLPIWEDYRYYGMVYSQKYYINNNELIQMVQRFMRDPMSQDENVVIVRCSPTKQTFKLWITGDEMDAERLKNAFTYISDGNVVKVRPVFDTTWTNNTGFPVKRKTFNNFNDPSLCILSISHEAASAYAVAKIFEALVFHDPICKPIRAGNELRPGPNFLLELYIDPKERGQTFQKFETDEFLVLLVAEWKRRVLKVCDMKRGFRFVCSENDSDRTFMFEV</sequence>
<protein>
    <submittedName>
        <fullName evidence="2">WWE domain-containing protein</fullName>
    </submittedName>
</protein>
<reference evidence="2" key="2">
    <citation type="submission" date="2020-10" db="UniProtKB">
        <authorList>
            <consortium name="WormBaseParasite"/>
        </authorList>
    </citation>
    <scope>IDENTIFICATION</scope>
</reference>